<feature type="binding site" evidence="7">
    <location>
        <position position="911"/>
    </location>
    <ligand>
        <name>Zn(2+)</name>
        <dbReference type="ChEBI" id="CHEBI:29105"/>
        <label>1</label>
    </ligand>
</feature>
<dbReference type="RefSeq" id="XP_030828540.1">
    <property type="nucleotide sequence ID" value="XM_030972680.1"/>
</dbReference>
<dbReference type="Proteomes" id="UP000007110">
    <property type="component" value="Unassembled WGS sequence"/>
</dbReference>
<evidence type="ECO:0000313" key="12">
    <source>
        <dbReference type="Proteomes" id="UP000007110"/>
    </source>
</evidence>
<dbReference type="EnsemblMetazoa" id="XM_001191221">
    <property type="protein sequence ID" value="XP_001191221"/>
    <property type="gene ID" value="LOC755676"/>
</dbReference>
<dbReference type="GeneID" id="115919281"/>
<feature type="binding site" evidence="6">
    <location>
        <position position="964"/>
    </location>
    <ligand>
        <name>AMP</name>
        <dbReference type="ChEBI" id="CHEBI:456215"/>
    </ligand>
</feature>
<dbReference type="EC" id="3.1.4.-" evidence="8"/>
<reference evidence="12" key="1">
    <citation type="submission" date="2015-02" db="EMBL/GenBank/DDBJ databases">
        <title>Genome sequencing for Strongylocentrotus purpuratus.</title>
        <authorList>
            <person name="Murali S."/>
            <person name="Liu Y."/>
            <person name="Vee V."/>
            <person name="English A."/>
            <person name="Wang M."/>
            <person name="Skinner E."/>
            <person name="Han Y."/>
            <person name="Muzny D.M."/>
            <person name="Worley K.C."/>
            <person name="Gibbs R.A."/>
        </authorList>
    </citation>
    <scope>NUCLEOTIDE SEQUENCE</scope>
</reference>
<dbReference type="GO" id="GO:0047555">
    <property type="term" value="F:3',5'-cyclic-GMP phosphodiesterase activity"/>
    <property type="evidence" value="ECO:0000318"/>
    <property type="project" value="GO_Central"/>
</dbReference>
<feature type="binding site" evidence="7">
    <location>
        <position position="800"/>
    </location>
    <ligand>
        <name>Zn(2+)</name>
        <dbReference type="ChEBI" id="CHEBI:29105"/>
        <label>1</label>
    </ligand>
</feature>
<dbReference type="GO" id="GO:0010754">
    <property type="term" value="P:negative regulation of cGMP-mediated signaling"/>
    <property type="evidence" value="ECO:0000318"/>
    <property type="project" value="GO_Central"/>
</dbReference>
<dbReference type="FunCoup" id="A0A7M7G3V0">
    <property type="interactions" value="169"/>
</dbReference>
<dbReference type="PROSITE" id="PS51845">
    <property type="entry name" value="PDEASE_I_2"/>
    <property type="match status" value="1"/>
</dbReference>
<dbReference type="Pfam" id="PF00233">
    <property type="entry name" value="PDEase_I"/>
    <property type="match status" value="1"/>
</dbReference>
<feature type="active site" description="Proton donor" evidence="5">
    <location>
        <position position="759"/>
    </location>
</feature>
<comment type="cofactor">
    <cofactor evidence="8">
        <name>a divalent metal cation</name>
        <dbReference type="ChEBI" id="CHEBI:60240"/>
    </cofactor>
    <text evidence="8">Binds 2 divalent metal cations per subunit. Site 1 may preferentially bind zinc ions, while site 2 has a preference for magnesium and/or manganese ions.</text>
</comment>
<keyword evidence="4 8" id="KW-0378">Hydrolase</keyword>
<feature type="compositionally biased region" description="Low complexity" evidence="9">
    <location>
        <begin position="99"/>
        <end position="111"/>
    </location>
</feature>
<dbReference type="AlphaFoldDB" id="A0A7M7G3V0"/>
<dbReference type="GO" id="GO:0141162">
    <property type="term" value="P:negative regulation of cAMP/PKA signal transduction"/>
    <property type="evidence" value="ECO:0000318"/>
    <property type="project" value="GO_Central"/>
</dbReference>
<dbReference type="FunFam" id="3.30.450.40:FF:000018">
    <property type="entry name" value="Phosphodiesterase"/>
    <property type="match status" value="1"/>
</dbReference>
<keyword evidence="2" id="KW-0140">cGMP</keyword>
<evidence type="ECO:0000256" key="2">
    <source>
        <dbReference type="ARBA" id="ARBA00022535"/>
    </source>
</evidence>
<keyword evidence="12" id="KW-1185">Reference proteome</keyword>
<feature type="domain" description="PDEase" evidence="10">
    <location>
        <begin position="683"/>
        <end position="1007"/>
    </location>
</feature>
<dbReference type="Gene3D" id="3.30.450.40">
    <property type="match status" value="2"/>
</dbReference>
<dbReference type="RefSeq" id="XP_001191221.2">
    <property type="nucleotide sequence ID" value="XM_001191221.4"/>
</dbReference>
<evidence type="ECO:0000256" key="6">
    <source>
        <dbReference type="PIRSR" id="PIRSR623088-2"/>
    </source>
</evidence>
<feature type="binding site" evidence="7">
    <location>
        <position position="799"/>
    </location>
    <ligand>
        <name>Zn(2+)</name>
        <dbReference type="ChEBI" id="CHEBI:29105"/>
        <label>1</label>
    </ligand>
</feature>
<dbReference type="KEGG" id="spu:115919281"/>
<reference evidence="11" key="2">
    <citation type="submission" date="2021-01" db="UniProtKB">
        <authorList>
            <consortium name="EnsemblMetazoa"/>
        </authorList>
    </citation>
    <scope>IDENTIFICATION</scope>
</reference>
<evidence type="ECO:0000256" key="9">
    <source>
        <dbReference type="SAM" id="MobiDB-lite"/>
    </source>
</evidence>
<dbReference type="InterPro" id="IPR003607">
    <property type="entry name" value="HD/PDEase_dom"/>
</dbReference>
<dbReference type="GO" id="GO:0007165">
    <property type="term" value="P:signal transduction"/>
    <property type="evidence" value="ECO:0007669"/>
    <property type="project" value="InterPro"/>
</dbReference>
<feature type="compositionally biased region" description="Pro residues" evidence="9">
    <location>
        <begin position="112"/>
        <end position="130"/>
    </location>
</feature>
<evidence type="ECO:0000256" key="3">
    <source>
        <dbReference type="ARBA" id="ARBA00022723"/>
    </source>
</evidence>
<dbReference type="InterPro" id="IPR036971">
    <property type="entry name" value="PDEase_catalytic_dom_sf"/>
</dbReference>
<dbReference type="InterPro" id="IPR023088">
    <property type="entry name" value="PDEase"/>
</dbReference>
<evidence type="ECO:0000256" key="4">
    <source>
        <dbReference type="ARBA" id="ARBA00022801"/>
    </source>
</evidence>
<feature type="binding site" evidence="7">
    <location>
        <position position="800"/>
    </location>
    <ligand>
        <name>Zn(2+)</name>
        <dbReference type="ChEBI" id="CHEBI:29105"/>
        <label>2</label>
    </ligand>
</feature>
<dbReference type="GO" id="GO:0004115">
    <property type="term" value="F:3',5'-cyclic-AMP phosphodiesterase activity"/>
    <property type="evidence" value="ECO:0000318"/>
    <property type="project" value="GO_Central"/>
</dbReference>
<dbReference type="InterPro" id="IPR002073">
    <property type="entry name" value="PDEase_catalytic_dom"/>
</dbReference>
<feature type="binding site" evidence="6">
    <location>
        <begin position="759"/>
        <end position="763"/>
    </location>
    <ligand>
        <name>AMP</name>
        <dbReference type="ChEBI" id="CHEBI:456215"/>
    </ligand>
</feature>
<feature type="binding site" evidence="6">
    <location>
        <position position="911"/>
    </location>
    <ligand>
        <name>AMP</name>
        <dbReference type="ChEBI" id="CHEBI:456215"/>
    </ligand>
</feature>
<dbReference type="CDD" id="cd00077">
    <property type="entry name" value="HDc"/>
    <property type="match status" value="1"/>
</dbReference>
<dbReference type="GeneID" id="755676"/>
<dbReference type="SUPFAM" id="SSF55781">
    <property type="entry name" value="GAF domain-like"/>
    <property type="match status" value="2"/>
</dbReference>
<dbReference type="EnsemblMetazoa" id="XM_030972680">
    <property type="protein sequence ID" value="XP_030828540"/>
    <property type="gene ID" value="LOC115919281"/>
</dbReference>
<dbReference type="InParanoid" id="A0A7M7G3V0"/>
<name>A0A7M7G3V0_STRPU</name>
<proteinExistence type="inferred from homology"/>
<dbReference type="SUPFAM" id="SSF109604">
    <property type="entry name" value="HD-domain/PDEase-like"/>
    <property type="match status" value="1"/>
</dbReference>
<dbReference type="InterPro" id="IPR023174">
    <property type="entry name" value="PDEase_CS"/>
</dbReference>
<dbReference type="Pfam" id="PF01590">
    <property type="entry name" value="GAF"/>
    <property type="match status" value="2"/>
</dbReference>
<dbReference type="SMART" id="SM00065">
    <property type="entry name" value="GAF"/>
    <property type="match status" value="2"/>
</dbReference>
<evidence type="ECO:0000256" key="5">
    <source>
        <dbReference type="PIRSR" id="PIRSR623088-1"/>
    </source>
</evidence>
<feature type="region of interest" description="Disordered" evidence="9">
    <location>
        <begin position="192"/>
        <end position="221"/>
    </location>
</feature>
<dbReference type="InterPro" id="IPR003018">
    <property type="entry name" value="GAF"/>
</dbReference>
<evidence type="ECO:0000256" key="8">
    <source>
        <dbReference type="RuleBase" id="RU363067"/>
    </source>
</evidence>
<evidence type="ECO:0000256" key="7">
    <source>
        <dbReference type="PIRSR" id="PIRSR623088-3"/>
    </source>
</evidence>
<dbReference type="InterPro" id="IPR029016">
    <property type="entry name" value="GAF-like_dom_sf"/>
</dbReference>
<dbReference type="SMART" id="SM00471">
    <property type="entry name" value="HDc"/>
    <property type="match status" value="1"/>
</dbReference>
<dbReference type="GO" id="GO:0046872">
    <property type="term" value="F:metal ion binding"/>
    <property type="evidence" value="ECO:0007669"/>
    <property type="project" value="UniProtKB-KW"/>
</dbReference>
<keyword evidence="3 7" id="KW-0479">Metal-binding</keyword>
<comment type="similarity">
    <text evidence="1 8">Belongs to the cyclic nucleotide phosphodiesterase family.</text>
</comment>
<evidence type="ECO:0000313" key="11">
    <source>
        <dbReference type="EnsemblMetazoa" id="XP_001191221"/>
    </source>
</evidence>
<feature type="binding site" evidence="6">
    <location>
        <position position="800"/>
    </location>
    <ligand>
        <name>AMP</name>
        <dbReference type="ChEBI" id="CHEBI:456215"/>
    </ligand>
</feature>
<dbReference type="PROSITE" id="PS00126">
    <property type="entry name" value="PDEASE_I_1"/>
    <property type="match status" value="1"/>
</dbReference>
<dbReference type="FunFam" id="1.10.1300.10:FF:000003">
    <property type="entry name" value="Phosphodiesterase"/>
    <property type="match status" value="1"/>
</dbReference>
<dbReference type="GO" id="GO:0004118">
    <property type="term" value="F:3',5'-cGMP-stimulated cyclic-nucleotide phosphodiesterase activity"/>
    <property type="evidence" value="ECO:0000318"/>
    <property type="project" value="GO_Central"/>
</dbReference>
<feature type="region of interest" description="Disordered" evidence="9">
    <location>
        <begin position="96"/>
        <end position="167"/>
    </location>
</feature>
<dbReference type="OrthoDB" id="295473at2759"/>
<evidence type="ECO:0000256" key="1">
    <source>
        <dbReference type="ARBA" id="ARBA00007648"/>
    </source>
</evidence>
<feature type="binding site" evidence="7">
    <location>
        <position position="763"/>
    </location>
    <ligand>
        <name>Zn(2+)</name>
        <dbReference type="ChEBI" id="CHEBI:29105"/>
        <label>1</label>
    </ligand>
</feature>
<protein>
    <recommendedName>
        <fullName evidence="8">Phosphodiesterase</fullName>
        <ecNumber evidence="8">3.1.4.-</ecNumber>
    </recommendedName>
</protein>
<dbReference type="PRINTS" id="PR00387">
    <property type="entry name" value="PDIESTERASE1"/>
</dbReference>
<dbReference type="Gene3D" id="1.10.1300.10">
    <property type="entry name" value="3'5'-cyclic nucleotide phosphodiesterase, catalytic domain"/>
    <property type="match status" value="1"/>
</dbReference>
<dbReference type="OMA" id="RDAYKHE"/>
<evidence type="ECO:0000259" key="10">
    <source>
        <dbReference type="PROSITE" id="PS51845"/>
    </source>
</evidence>
<accession>A0A7M7G3V0</accession>
<sequence length="1023" mass="115297">MNFYYCIPWRFLRNVYDTVRICMLDVAQVDLISQSLTEKSETDMEARKPEGDLEVMKPKQVEVWLDANRDWFEDFFLKGANRDLVEKWLDLHKDEDTASPLSSSSPTNTPSPSSPSPINNPPIQPIPPMSPQTTRRVTLSEPEDKSESNSSDEGIANIPVRPRSGSRQYLRQDFAKARSKTVFSTWAAGTGARDSSMQLDSEPLSPKERAMGDGTGKGFAGRRRLRRASTVPPPQTFASTLSSLLEPRVRLPHRTSITHEAKLQLRSANEREFFLALVKDISHDLDLNSLRGKILSNVGILVDAERVELFLLEGPKGKEVLVSKKRDLSPGVPTHRPTDWLLGFGKTDPEGSLIVKVGESLIGKVAETGRAVKISSPVEARPTTCENCANFSPNCHVRIMKYGSYIPEPPCLNDVQPNLGSRAESLLCLPIRNSEDDVIGVALVINKVTGATFSADDEKLLETYLTFCGIGISNAMLFDTYMKEYDRNRKLLEVAHDLFEEQTSLDNVVQKTMLRAQSLLKCERCSVMIIKDPSAETITFSKVFDLPGSTSNGHTNPTFASGDIKLANGIIEQVAISGESVNVSDGQNDPRIDKELDKSIGFQTNSLLCMPIRDNKCQTIGVAQVLNRTDGFPFDENDEQLFEAFTIFCGLGINNTIMFNEVTKAMAKQQVALEVLSYHACTTKQEVRALKDARLPDIKKLKLVRFDFDDFSLEADEMLKASLKMYIQTGFLDKFKISQDVLSRWLLTVRKNYRPVAYHNFRHAFNVQQVMFAILQNTGVAKYLSDIEQLTLLVGCLCHDLDHRGTNNAYQEKSQSPLAQLYGSKATMEYHHFNHAVMILSSQGHNIFGNLSPEQYSEAMNILKHSIISTDLALHFKVRGQFFEMIRNQTHNWNSPQNKELLRSILMTASDVAASTKPWRIQQKIAELVTSEFFDQGDMERKELKIEPTSMFDRSRKDELPEMQLGFIDGVCIPLYESLVHVSVKFRPMLDGVTANRQKWYDLNEQRKRRKKSSYHNSKQGSV</sequence>
<dbReference type="PANTHER" id="PTHR11347">
    <property type="entry name" value="CYCLIC NUCLEOTIDE PHOSPHODIESTERASE"/>
    <property type="match status" value="1"/>
</dbReference>
<organism evidence="11 12">
    <name type="scientific">Strongylocentrotus purpuratus</name>
    <name type="common">Purple sea urchin</name>
    <dbReference type="NCBI Taxonomy" id="7668"/>
    <lineage>
        <taxon>Eukaryota</taxon>
        <taxon>Metazoa</taxon>
        <taxon>Echinodermata</taxon>
        <taxon>Eleutherozoa</taxon>
        <taxon>Echinozoa</taxon>
        <taxon>Echinoidea</taxon>
        <taxon>Euechinoidea</taxon>
        <taxon>Echinacea</taxon>
        <taxon>Camarodonta</taxon>
        <taxon>Echinidea</taxon>
        <taxon>Strongylocentrotidae</taxon>
        <taxon>Strongylocentrotus</taxon>
    </lineage>
</organism>
<dbReference type="KEGG" id="spu:755676"/>